<evidence type="ECO:0000313" key="4">
    <source>
        <dbReference type="EMBL" id="GJT74009.1"/>
    </source>
</evidence>
<keyword evidence="2" id="KW-0472">Membrane</keyword>
<dbReference type="SUPFAM" id="SSF48445">
    <property type="entry name" value="14-3-3 protein"/>
    <property type="match status" value="1"/>
</dbReference>
<sequence length="152" mass="17366">MSTSISLDVGKIKGDYYKYLAEFKSSNDKKEVADQSLRSYQVAYYPQQKLIYLLPTIRLGLALNFSVFYYENMNSRKRSCHLAKQAFDEAISELNSLSDESYKDSTFIYAASEFTKVLLPNSVDVLFFDLFALLLVFAPNYLSLILTLASQI</sequence>
<keyword evidence="5" id="KW-1185">Reference proteome</keyword>
<evidence type="ECO:0000313" key="5">
    <source>
        <dbReference type="Proteomes" id="UP001151760"/>
    </source>
</evidence>
<feature type="transmembrane region" description="Helical" evidence="2">
    <location>
        <begin position="50"/>
        <end position="70"/>
    </location>
</feature>
<evidence type="ECO:0000259" key="3">
    <source>
        <dbReference type="SMART" id="SM00101"/>
    </source>
</evidence>
<reference evidence="4" key="2">
    <citation type="submission" date="2022-01" db="EMBL/GenBank/DDBJ databases">
        <authorList>
            <person name="Yamashiro T."/>
            <person name="Shiraishi A."/>
            <person name="Satake H."/>
            <person name="Nakayama K."/>
        </authorList>
    </citation>
    <scope>NUCLEOTIDE SEQUENCE</scope>
</reference>
<keyword evidence="2" id="KW-1133">Transmembrane helix</keyword>
<protein>
    <submittedName>
        <fullName evidence="4">14-3-3 protein 9</fullName>
    </submittedName>
</protein>
<keyword evidence="2" id="KW-0812">Transmembrane</keyword>
<feature type="transmembrane region" description="Helical" evidence="2">
    <location>
        <begin position="126"/>
        <end position="149"/>
    </location>
</feature>
<comment type="caution">
    <text evidence="4">The sequence shown here is derived from an EMBL/GenBank/DDBJ whole genome shotgun (WGS) entry which is preliminary data.</text>
</comment>
<dbReference type="EMBL" id="BQNB010018403">
    <property type="protein sequence ID" value="GJT74009.1"/>
    <property type="molecule type" value="Genomic_DNA"/>
</dbReference>
<proteinExistence type="inferred from homology"/>
<dbReference type="Gene3D" id="1.20.190.20">
    <property type="entry name" value="14-3-3 domain"/>
    <property type="match status" value="1"/>
</dbReference>
<accession>A0ABQ5GF06</accession>
<dbReference type="InterPro" id="IPR036815">
    <property type="entry name" value="14-3-3_dom_sf"/>
</dbReference>
<gene>
    <name evidence="4" type="ORF">Tco_1033295</name>
</gene>
<evidence type="ECO:0000256" key="1">
    <source>
        <dbReference type="ARBA" id="ARBA00006141"/>
    </source>
</evidence>
<dbReference type="Proteomes" id="UP001151760">
    <property type="component" value="Unassembled WGS sequence"/>
</dbReference>
<name>A0ABQ5GF06_9ASTR</name>
<dbReference type="InterPro" id="IPR000308">
    <property type="entry name" value="14-3-3"/>
</dbReference>
<dbReference type="Pfam" id="PF00244">
    <property type="entry name" value="14-3-3"/>
    <property type="match status" value="1"/>
</dbReference>
<organism evidence="4 5">
    <name type="scientific">Tanacetum coccineum</name>
    <dbReference type="NCBI Taxonomy" id="301880"/>
    <lineage>
        <taxon>Eukaryota</taxon>
        <taxon>Viridiplantae</taxon>
        <taxon>Streptophyta</taxon>
        <taxon>Embryophyta</taxon>
        <taxon>Tracheophyta</taxon>
        <taxon>Spermatophyta</taxon>
        <taxon>Magnoliopsida</taxon>
        <taxon>eudicotyledons</taxon>
        <taxon>Gunneridae</taxon>
        <taxon>Pentapetalae</taxon>
        <taxon>asterids</taxon>
        <taxon>campanulids</taxon>
        <taxon>Asterales</taxon>
        <taxon>Asteraceae</taxon>
        <taxon>Asteroideae</taxon>
        <taxon>Anthemideae</taxon>
        <taxon>Anthemidinae</taxon>
        <taxon>Tanacetum</taxon>
    </lineage>
</organism>
<comment type="similarity">
    <text evidence="1">Belongs to the 14-3-3 family.</text>
</comment>
<reference evidence="4" key="1">
    <citation type="journal article" date="2022" name="Int. J. Mol. Sci.">
        <title>Draft Genome of Tanacetum Coccineum: Genomic Comparison of Closely Related Tanacetum-Family Plants.</title>
        <authorList>
            <person name="Yamashiro T."/>
            <person name="Shiraishi A."/>
            <person name="Nakayama K."/>
            <person name="Satake H."/>
        </authorList>
    </citation>
    <scope>NUCLEOTIDE SEQUENCE</scope>
</reference>
<dbReference type="PRINTS" id="PR00305">
    <property type="entry name" value="1433ZETA"/>
</dbReference>
<dbReference type="SMART" id="SM00101">
    <property type="entry name" value="14_3_3"/>
    <property type="match status" value="1"/>
</dbReference>
<evidence type="ECO:0000256" key="2">
    <source>
        <dbReference type="SAM" id="Phobius"/>
    </source>
</evidence>
<dbReference type="InterPro" id="IPR023410">
    <property type="entry name" value="14-3-3_domain"/>
</dbReference>
<dbReference type="PANTHER" id="PTHR18860">
    <property type="entry name" value="14-3-3 PROTEIN"/>
    <property type="match status" value="1"/>
</dbReference>
<feature type="domain" description="14-3-3" evidence="3">
    <location>
        <begin position="1"/>
        <end position="116"/>
    </location>
</feature>